<dbReference type="SUPFAM" id="SSF50978">
    <property type="entry name" value="WD40 repeat-like"/>
    <property type="match status" value="1"/>
</dbReference>
<reference evidence="4 5" key="1">
    <citation type="submission" date="2016-07" db="EMBL/GenBank/DDBJ databases">
        <title>Pervasive Adenine N6-methylation of Active Genes in Fungi.</title>
        <authorList>
            <consortium name="DOE Joint Genome Institute"/>
            <person name="Mondo S.J."/>
            <person name="Dannebaum R.O."/>
            <person name="Kuo R.C."/>
            <person name="Labutti K."/>
            <person name="Haridas S."/>
            <person name="Kuo A."/>
            <person name="Salamov A."/>
            <person name="Ahrendt S.R."/>
            <person name="Lipzen A."/>
            <person name="Sullivan W."/>
            <person name="Andreopoulos W.B."/>
            <person name="Clum A."/>
            <person name="Lindquist E."/>
            <person name="Daum C."/>
            <person name="Ramamoorthy G.K."/>
            <person name="Gryganskyi A."/>
            <person name="Culley D."/>
            <person name="Magnuson J.K."/>
            <person name="James T.Y."/>
            <person name="O'Malley M.A."/>
            <person name="Stajich J.E."/>
            <person name="Spatafora J.W."/>
            <person name="Visel A."/>
            <person name="Grigoriev I.V."/>
        </authorList>
    </citation>
    <scope>NUCLEOTIDE SEQUENCE [LARGE SCALE GENOMIC DNA]</scope>
    <source>
        <strain evidence="4 5">CBS 931.73</strain>
    </source>
</reference>
<dbReference type="PROSITE" id="PS00678">
    <property type="entry name" value="WD_REPEATS_1"/>
    <property type="match status" value="1"/>
</dbReference>
<dbReference type="PROSITE" id="PS50082">
    <property type="entry name" value="WD_REPEATS_2"/>
    <property type="match status" value="2"/>
</dbReference>
<accession>A0A1Y1Z3R0</accession>
<dbReference type="PANTHER" id="PTHR44666">
    <property type="entry name" value="WD REPEAT-CONTAINING PROTEIN 53"/>
    <property type="match status" value="1"/>
</dbReference>
<dbReference type="InterPro" id="IPR042453">
    <property type="entry name" value="WDR53"/>
</dbReference>
<keyword evidence="5" id="KW-1185">Reference proteome</keyword>
<dbReference type="OrthoDB" id="2161379at2759"/>
<keyword evidence="2" id="KW-0677">Repeat</keyword>
<proteinExistence type="predicted"/>
<protein>
    <submittedName>
        <fullName evidence="4">WD40 repeat-like protein</fullName>
    </submittedName>
</protein>
<dbReference type="STRING" id="1314790.A0A1Y1Z3R0"/>
<keyword evidence="1 3" id="KW-0853">WD repeat</keyword>
<dbReference type="InterPro" id="IPR001680">
    <property type="entry name" value="WD40_rpt"/>
</dbReference>
<evidence type="ECO:0000256" key="2">
    <source>
        <dbReference type="ARBA" id="ARBA00022737"/>
    </source>
</evidence>
<dbReference type="Proteomes" id="UP000193498">
    <property type="component" value="Unassembled WGS sequence"/>
</dbReference>
<dbReference type="PRINTS" id="PR00320">
    <property type="entry name" value="GPROTEINBRPT"/>
</dbReference>
<dbReference type="Pfam" id="PF00400">
    <property type="entry name" value="WD40"/>
    <property type="match status" value="4"/>
</dbReference>
<dbReference type="Gene3D" id="2.130.10.10">
    <property type="entry name" value="YVTN repeat-like/Quinoprotein amine dehydrogenase"/>
    <property type="match status" value="2"/>
</dbReference>
<dbReference type="PANTHER" id="PTHR44666:SF1">
    <property type="entry name" value="WD REPEAT-CONTAINING PROTEIN 53"/>
    <property type="match status" value="1"/>
</dbReference>
<dbReference type="PROSITE" id="PS50294">
    <property type="entry name" value="WD_REPEATS_REGION"/>
    <property type="match status" value="2"/>
</dbReference>
<evidence type="ECO:0000256" key="1">
    <source>
        <dbReference type="ARBA" id="ARBA00022574"/>
    </source>
</evidence>
<feature type="repeat" description="WD" evidence="3">
    <location>
        <begin position="257"/>
        <end position="292"/>
    </location>
</feature>
<evidence type="ECO:0000313" key="5">
    <source>
        <dbReference type="Proteomes" id="UP000193498"/>
    </source>
</evidence>
<comment type="caution">
    <text evidence="4">The sequence shown here is derived from an EMBL/GenBank/DDBJ whole genome shotgun (WGS) entry which is preliminary data.</text>
</comment>
<name>A0A1Y1Z3R0_9FUNG</name>
<feature type="repeat" description="WD" evidence="3">
    <location>
        <begin position="12"/>
        <end position="57"/>
    </location>
</feature>
<dbReference type="InterPro" id="IPR015943">
    <property type="entry name" value="WD40/YVTN_repeat-like_dom_sf"/>
</dbReference>
<dbReference type="SMART" id="SM00320">
    <property type="entry name" value="WD40"/>
    <property type="match status" value="6"/>
</dbReference>
<organism evidence="4 5">
    <name type="scientific">Basidiobolus meristosporus CBS 931.73</name>
    <dbReference type="NCBI Taxonomy" id="1314790"/>
    <lineage>
        <taxon>Eukaryota</taxon>
        <taxon>Fungi</taxon>
        <taxon>Fungi incertae sedis</taxon>
        <taxon>Zoopagomycota</taxon>
        <taxon>Entomophthoromycotina</taxon>
        <taxon>Basidiobolomycetes</taxon>
        <taxon>Basidiobolales</taxon>
        <taxon>Basidiobolaceae</taxon>
        <taxon>Basidiobolus</taxon>
    </lineage>
</organism>
<dbReference type="InterPro" id="IPR019775">
    <property type="entry name" value="WD40_repeat_CS"/>
</dbReference>
<evidence type="ECO:0000313" key="4">
    <source>
        <dbReference type="EMBL" id="ORY04911.1"/>
    </source>
</evidence>
<evidence type="ECO:0000256" key="3">
    <source>
        <dbReference type="PROSITE-ProRule" id="PRU00221"/>
    </source>
</evidence>
<dbReference type="InterPro" id="IPR036322">
    <property type="entry name" value="WD40_repeat_dom_sf"/>
</dbReference>
<gene>
    <name evidence="4" type="ORF">K493DRAFT_333735</name>
</gene>
<dbReference type="InParanoid" id="A0A1Y1Z3R0"/>
<dbReference type="AlphaFoldDB" id="A0A1Y1Z3R0"/>
<dbReference type="EMBL" id="MCFE01000030">
    <property type="protein sequence ID" value="ORY04911.1"/>
    <property type="molecule type" value="Genomic_DNA"/>
</dbReference>
<dbReference type="InterPro" id="IPR020472">
    <property type="entry name" value="WD40_PAC1"/>
</dbReference>
<sequence>MATSVNKPVALLKGHKDAILSIDISDNFLNKGSFLATGSEDTTARIWDLKTNRVVWGFKGFEDAITSVKFASNTCPYQFFVSSSNKVYGYDLRNTESPIITKSSVIYETNEEEINQIAINEKSTLLATCDDNGEVKVTDISTQKPVKRFRQCHDNIAMSVSFRPKKPWEVFSGGLDSQLIQWDFSRGAPIQVFNMTEDVDQQQSNQLVNPPFVNSVTVSPDGKIVASALGDGTIQILAAGPKGKNRGKASWNKGRLYGGHSYSVAQVKFNPAGDKLASAGNEGMITLWDTSNLVEKLTNDTAEDLCPIITQFQPEPFDKINSLAFIDQLYVAGTGASPEAHGAIAIYNI</sequence>